<keyword evidence="1" id="KW-0732">Signal</keyword>
<evidence type="ECO:0000313" key="3">
    <source>
        <dbReference type="Proteomes" id="UP001431209"/>
    </source>
</evidence>
<dbReference type="EMBL" id="JAOPGA020001590">
    <property type="protein sequence ID" value="KAL0489700.1"/>
    <property type="molecule type" value="Genomic_DNA"/>
</dbReference>
<feature type="chain" id="PRO_5043498186" evidence="1">
    <location>
        <begin position="21"/>
        <end position="90"/>
    </location>
</feature>
<evidence type="ECO:0000313" key="2">
    <source>
        <dbReference type="EMBL" id="KAL0489700.1"/>
    </source>
</evidence>
<organism evidence="2 3">
    <name type="scientific">Acrasis kona</name>
    <dbReference type="NCBI Taxonomy" id="1008807"/>
    <lineage>
        <taxon>Eukaryota</taxon>
        <taxon>Discoba</taxon>
        <taxon>Heterolobosea</taxon>
        <taxon>Tetramitia</taxon>
        <taxon>Eutetramitia</taxon>
        <taxon>Acrasidae</taxon>
        <taxon>Acrasis</taxon>
    </lineage>
</organism>
<feature type="signal peptide" evidence="1">
    <location>
        <begin position="1"/>
        <end position="20"/>
    </location>
</feature>
<dbReference type="AlphaFoldDB" id="A0AAW2ZJP0"/>
<protein>
    <submittedName>
        <fullName evidence="2">ABC transporter ATP-binding protein</fullName>
    </submittedName>
</protein>
<gene>
    <name evidence="2" type="ORF">AKO1_011413</name>
</gene>
<proteinExistence type="predicted"/>
<name>A0AAW2ZJP0_9EUKA</name>
<dbReference type="GO" id="GO:0005524">
    <property type="term" value="F:ATP binding"/>
    <property type="evidence" value="ECO:0007669"/>
    <property type="project" value="UniProtKB-KW"/>
</dbReference>
<keyword evidence="2" id="KW-0067">ATP-binding</keyword>
<keyword evidence="3" id="KW-1185">Reference proteome</keyword>
<comment type="caution">
    <text evidence="2">The sequence shown here is derived from an EMBL/GenBank/DDBJ whole genome shotgun (WGS) entry which is preliminary data.</text>
</comment>
<reference evidence="2 3" key="1">
    <citation type="submission" date="2024-03" db="EMBL/GenBank/DDBJ databases">
        <title>The Acrasis kona genome and developmental transcriptomes reveal deep origins of eukaryotic multicellular pathways.</title>
        <authorList>
            <person name="Sheikh S."/>
            <person name="Fu C.-J."/>
            <person name="Brown M.W."/>
            <person name="Baldauf S.L."/>
        </authorList>
    </citation>
    <scope>NUCLEOTIDE SEQUENCE [LARGE SCALE GENOMIC DNA]</scope>
    <source>
        <strain evidence="2 3">ATCC MYA-3509</strain>
    </source>
</reference>
<keyword evidence="2" id="KW-0547">Nucleotide-binding</keyword>
<sequence>MKTISIAVVLFLCLLSQVLCQDMGKLMTIEPPCILYNFPCPTSDPKYEYLRPTRRPKPPSPTIVCIKAPCEHPRPRSLAILKTIAEHIQK</sequence>
<evidence type="ECO:0000256" key="1">
    <source>
        <dbReference type="SAM" id="SignalP"/>
    </source>
</evidence>
<accession>A0AAW2ZJP0</accession>
<dbReference type="Proteomes" id="UP001431209">
    <property type="component" value="Unassembled WGS sequence"/>
</dbReference>